<feature type="region of interest" description="Disordered" evidence="2">
    <location>
        <begin position="350"/>
        <end position="484"/>
    </location>
</feature>
<keyword evidence="4" id="KW-1185">Reference proteome</keyword>
<dbReference type="EMBL" id="KZ805755">
    <property type="protein sequence ID" value="PVH91916.1"/>
    <property type="molecule type" value="Genomic_DNA"/>
</dbReference>
<evidence type="ECO:0000256" key="2">
    <source>
        <dbReference type="SAM" id="MobiDB-lite"/>
    </source>
</evidence>
<gene>
    <name evidence="3" type="ORF">DM02DRAFT_663473</name>
</gene>
<reference evidence="3 4" key="1">
    <citation type="journal article" date="2018" name="Sci. Rep.">
        <title>Comparative genomics provides insights into the lifestyle and reveals functional heterogeneity of dark septate endophytic fungi.</title>
        <authorList>
            <person name="Knapp D.G."/>
            <person name="Nemeth J.B."/>
            <person name="Barry K."/>
            <person name="Hainaut M."/>
            <person name="Henrissat B."/>
            <person name="Johnson J."/>
            <person name="Kuo A."/>
            <person name="Lim J.H.P."/>
            <person name="Lipzen A."/>
            <person name="Nolan M."/>
            <person name="Ohm R.A."/>
            <person name="Tamas L."/>
            <person name="Grigoriev I.V."/>
            <person name="Spatafora J.W."/>
            <person name="Nagy L.G."/>
            <person name="Kovacs G.M."/>
        </authorList>
    </citation>
    <scope>NUCLEOTIDE SEQUENCE [LARGE SCALE GENOMIC DNA]</scope>
    <source>
        <strain evidence="3 4">DSE2036</strain>
    </source>
</reference>
<dbReference type="AlphaFoldDB" id="A0A2V1D1M0"/>
<evidence type="ECO:0000313" key="3">
    <source>
        <dbReference type="EMBL" id="PVH91916.1"/>
    </source>
</evidence>
<feature type="compositionally biased region" description="Basic and acidic residues" evidence="2">
    <location>
        <begin position="460"/>
        <end position="484"/>
    </location>
</feature>
<proteinExistence type="predicted"/>
<dbReference type="Pfam" id="PF12520">
    <property type="entry name" value="DUF3723"/>
    <property type="match status" value="1"/>
</dbReference>
<dbReference type="OrthoDB" id="4227485at2759"/>
<dbReference type="InterPro" id="IPR022198">
    <property type="entry name" value="DUF3723"/>
</dbReference>
<feature type="non-terminal residue" evidence="3">
    <location>
        <position position="484"/>
    </location>
</feature>
<evidence type="ECO:0000256" key="1">
    <source>
        <dbReference type="SAM" id="Coils"/>
    </source>
</evidence>
<evidence type="ECO:0000313" key="4">
    <source>
        <dbReference type="Proteomes" id="UP000244855"/>
    </source>
</evidence>
<accession>A0A2V1D1M0</accession>
<dbReference type="Proteomes" id="UP000244855">
    <property type="component" value="Unassembled WGS sequence"/>
</dbReference>
<feature type="coiled-coil region" evidence="1">
    <location>
        <begin position="313"/>
        <end position="347"/>
    </location>
</feature>
<sequence length="484" mass="55143">MRDRLIFSSVQDEDLRTALLANIINIPMLIPSLRTFFETLKHLEPLCDILKRLLGSKIKDTIRQDVLEYFLPPEKIRVQKSEGCYMEFKVSPERSQAADLAYAQLWAFCGRHLDGLTPFTPKKEISKDKPVTKGPNPALWQQLARFALDLGFHIPAAKELAAQDPVSQLAVDYLRKVNPLTANFSAQQIHAVINASSQATVQLENTVECSLTQVDVERRCGRPFELDLEEDRRMLFLPNIYADSGSTGVTLRFVRRNLFTCIFGRFHFPDDTFYSSVVSCAPSDPAPKKRRRVDDDREPTYPEEIIGELEVKLASSERAFVALRTANMELEERFRSLECRHAELLARQEVATENGREHTPTLDVEMTETALPENDRSRSTRRERRRTNSPGRDQVASELANNPLTSPNHPSHKQEQKYGHGGADDDKEWRERRRTNSPGRDQVASELADNPLISPNHPSHKQEQKYGHGGADDDKEYEVERILG</sequence>
<name>A0A2V1D1M0_9PLEO</name>
<organism evidence="3 4">
    <name type="scientific">Periconia macrospinosa</name>
    <dbReference type="NCBI Taxonomy" id="97972"/>
    <lineage>
        <taxon>Eukaryota</taxon>
        <taxon>Fungi</taxon>
        <taxon>Dikarya</taxon>
        <taxon>Ascomycota</taxon>
        <taxon>Pezizomycotina</taxon>
        <taxon>Dothideomycetes</taxon>
        <taxon>Pleosporomycetidae</taxon>
        <taxon>Pleosporales</taxon>
        <taxon>Massarineae</taxon>
        <taxon>Periconiaceae</taxon>
        <taxon>Periconia</taxon>
    </lineage>
</organism>
<protein>
    <submittedName>
        <fullName evidence="3">Uncharacterized protein</fullName>
    </submittedName>
</protein>
<keyword evidence="1" id="KW-0175">Coiled coil</keyword>
<feature type="region of interest" description="Disordered" evidence="2">
    <location>
        <begin position="282"/>
        <end position="301"/>
    </location>
</feature>
<feature type="compositionally biased region" description="Basic and acidic residues" evidence="2">
    <location>
        <begin position="412"/>
        <end position="431"/>
    </location>
</feature>
<feature type="compositionally biased region" description="Polar residues" evidence="2">
    <location>
        <begin position="399"/>
        <end position="409"/>
    </location>
</feature>